<gene>
    <name evidence="3" type="primary">LOC116279926</name>
</gene>
<dbReference type="GeneID" id="116279926"/>
<feature type="compositionally biased region" description="Polar residues" evidence="1">
    <location>
        <begin position="1"/>
        <end position="10"/>
    </location>
</feature>
<dbReference type="RefSeq" id="XP_072814858.1">
    <property type="nucleotide sequence ID" value="XM_072958757.1"/>
</dbReference>
<protein>
    <submittedName>
        <fullName evidence="3">Uncharacterized protein isoform X2</fullName>
    </submittedName>
</protein>
<evidence type="ECO:0000256" key="1">
    <source>
        <dbReference type="SAM" id="MobiDB-lite"/>
    </source>
</evidence>
<name>A0ABM5D1T0_VICPA</name>
<evidence type="ECO:0000313" key="2">
    <source>
        <dbReference type="Proteomes" id="UP001652581"/>
    </source>
</evidence>
<sequence>MGIVTQQTFPDYQRQRRRGGERESRVGAAAVAPAACALERISIPALRTRNSSEGCLLEKRRCQIKSIECEEFLQGQGKFDTQEEHHVTTEAEIRVILPQAEGCRGLPITSRSQEKVFGNQTDGFEGIRSFLKKEASSTPGNHQPTLCSHEFGFFRFHVRLHETPACVERLCSPGDQPSVCSGHTLDA</sequence>
<dbReference type="Proteomes" id="UP001652581">
    <property type="component" value="Chromosome 3"/>
</dbReference>
<organism evidence="2 3">
    <name type="scientific">Vicugna pacos</name>
    <name type="common">Alpaca</name>
    <name type="synonym">Lama pacos</name>
    <dbReference type="NCBI Taxonomy" id="30538"/>
    <lineage>
        <taxon>Eukaryota</taxon>
        <taxon>Metazoa</taxon>
        <taxon>Chordata</taxon>
        <taxon>Craniata</taxon>
        <taxon>Vertebrata</taxon>
        <taxon>Euteleostomi</taxon>
        <taxon>Mammalia</taxon>
        <taxon>Eutheria</taxon>
        <taxon>Laurasiatheria</taxon>
        <taxon>Artiodactyla</taxon>
        <taxon>Tylopoda</taxon>
        <taxon>Camelidae</taxon>
        <taxon>Vicugna</taxon>
    </lineage>
</organism>
<accession>A0ABM5D1T0</accession>
<reference evidence="3" key="1">
    <citation type="submission" date="2025-08" db="UniProtKB">
        <authorList>
            <consortium name="RefSeq"/>
        </authorList>
    </citation>
    <scope>IDENTIFICATION</scope>
</reference>
<evidence type="ECO:0000313" key="3">
    <source>
        <dbReference type="RefSeq" id="XP_072814858.1"/>
    </source>
</evidence>
<proteinExistence type="predicted"/>
<keyword evidence="2" id="KW-1185">Reference proteome</keyword>
<feature type="region of interest" description="Disordered" evidence="1">
    <location>
        <begin position="1"/>
        <end position="25"/>
    </location>
</feature>